<dbReference type="PANTHER" id="PTHR48086:SF7">
    <property type="entry name" value="SODIUM-SOLUTE SYMPORTER-RELATED"/>
    <property type="match status" value="1"/>
</dbReference>
<gene>
    <name evidence="10" type="ORF">J1TS3_06720</name>
</gene>
<comment type="similarity">
    <text evidence="2 8">Belongs to the sodium:solute symporter (SSF) (TC 2.A.21) family.</text>
</comment>
<proteinExistence type="inferred from homology"/>
<organism evidence="10 11">
    <name type="scientific">Siminovitchia fordii</name>
    <dbReference type="NCBI Taxonomy" id="254759"/>
    <lineage>
        <taxon>Bacteria</taxon>
        <taxon>Bacillati</taxon>
        <taxon>Bacillota</taxon>
        <taxon>Bacilli</taxon>
        <taxon>Bacillales</taxon>
        <taxon>Bacillaceae</taxon>
        <taxon>Siminovitchia</taxon>
    </lineage>
</organism>
<evidence type="ECO:0000313" key="11">
    <source>
        <dbReference type="Proteomes" id="UP000680279"/>
    </source>
</evidence>
<evidence type="ECO:0000256" key="5">
    <source>
        <dbReference type="ARBA" id="ARBA00022692"/>
    </source>
</evidence>
<evidence type="ECO:0000256" key="4">
    <source>
        <dbReference type="ARBA" id="ARBA00022475"/>
    </source>
</evidence>
<dbReference type="PANTHER" id="PTHR48086">
    <property type="entry name" value="SODIUM/PROLINE SYMPORTER-RELATED"/>
    <property type="match status" value="1"/>
</dbReference>
<keyword evidence="7 9" id="KW-0472">Membrane</keyword>
<dbReference type="Pfam" id="PF00474">
    <property type="entry name" value="SSF"/>
    <property type="match status" value="1"/>
</dbReference>
<accession>A0ABQ4K197</accession>
<feature type="transmembrane region" description="Helical" evidence="9">
    <location>
        <begin position="227"/>
        <end position="245"/>
    </location>
</feature>
<evidence type="ECO:0000256" key="9">
    <source>
        <dbReference type="SAM" id="Phobius"/>
    </source>
</evidence>
<keyword evidence="4" id="KW-1003">Cell membrane</keyword>
<evidence type="ECO:0000256" key="8">
    <source>
        <dbReference type="RuleBase" id="RU362091"/>
    </source>
</evidence>
<dbReference type="Gene3D" id="1.20.1730.10">
    <property type="entry name" value="Sodium/glucose cotransporter"/>
    <property type="match status" value="1"/>
</dbReference>
<evidence type="ECO:0000313" key="10">
    <source>
        <dbReference type="EMBL" id="GIN19538.1"/>
    </source>
</evidence>
<keyword evidence="3" id="KW-0813">Transport</keyword>
<feature type="transmembrane region" description="Helical" evidence="9">
    <location>
        <begin position="266"/>
        <end position="289"/>
    </location>
</feature>
<keyword evidence="11" id="KW-1185">Reference proteome</keyword>
<sequence>MNINSFDVVIMIAYLLLLVVVGVIGSRRAKTSEDYVLAGRNLGFFMYFGCLGAVILGGASTIGSTKLGYEFGLSGMWLVVMLGLGIMLLGIFLAKRISNLSVMTISEYLSKRFGVEAGLVSALIAATYAMMVSVTQVIGMGTILNVLLGWNLNVSMLVGGGIVLFYTILGGMWSVTMTDIVQFVIMTVGVFFIMLPLGLSKAGGWSSLQANLPDTYFTFTGIGGHQIFQYFLLFALGMVVAQDIWQRILTAKTIEVARAGTVAAGVYSLFYGVAVAIIGMCAFIILPGLEDTQNTFASMAVAILPSGVLGLVIAAVVSALMSTASGTLLASSTLVSNDIIKRFFKKDVTDQQYLKLSRIVTTVIGLLTIVCALWIQDVLVALDVAYAVLSGGIFAPVILGLFWKRATAKAAFYAIIASTVVILAGLAIQGITATTPIIYGIAVSFVVLIAVSLATRPSEELHVSSDEV</sequence>
<comment type="caution">
    <text evidence="10">The sequence shown here is derived from an EMBL/GenBank/DDBJ whole genome shotgun (WGS) entry which is preliminary data.</text>
</comment>
<comment type="subcellular location">
    <subcellularLocation>
        <location evidence="1">Membrane</location>
        <topology evidence="1">Multi-pass membrane protein</topology>
    </subcellularLocation>
</comment>
<dbReference type="PROSITE" id="PS00456">
    <property type="entry name" value="NA_SOLUT_SYMP_1"/>
    <property type="match status" value="1"/>
</dbReference>
<dbReference type="InterPro" id="IPR001734">
    <property type="entry name" value="Na/solute_symporter"/>
</dbReference>
<dbReference type="InterPro" id="IPR018212">
    <property type="entry name" value="Na/solute_symporter_CS"/>
</dbReference>
<dbReference type="Proteomes" id="UP000680279">
    <property type="component" value="Unassembled WGS sequence"/>
</dbReference>
<feature type="transmembrane region" description="Helical" evidence="9">
    <location>
        <begin position="437"/>
        <end position="455"/>
    </location>
</feature>
<evidence type="ECO:0000256" key="6">
    <source>
        <dbReference type="ARBA" id="ARBA00022989"/>
    </source>
</evidence>
<feature type="transmembrane region" description="Helical" evidence="9">
    <location>
        <begin position="381"/>
        <end position="403"/>
    </location>
</feature>
<protein>
    <submittedName>
        <fullName evidence="10">Sodium:solute symport protein</fullName>
    </submittedName>
</protein>
<feature type="transmembrane region" description="Helical" evidence="9">
    <location>
        <begin position="115"/>
        <end position="138"/>
    </location>
</feature>
<evidence type="ECO:0000256" key="1">
    <source>
        <dbReference type="ARBA" id="ARBA00004141"/>
    </source>
</evidence>
<dbReference type="EMBL" id="BOQT01000002">
    <property type="protein sequence ID" value="GIN19538.1"/>
    <property type="molecule type" value="Genomic_DNA"/>
</dbReference>
<dbReference type="CDD" id="cd11479">
    <property type="entry name" value="SLC5sbd_u3"/>
    <property type="match status" value="1"/>
</dbReference>
<feature type="transmembrane region" description="Helical" evidence="9">
    <location>
        <begin position="6"/>
        <end position="24"/>
    </location>
</feature>
<feature type="transmembrane region" description="Helical" evidence="9">
    <location>
        <begin position="75"/>
        <end position="94"/>
    </location>
</feature>
<reference evidence="10 11" key="1">
    <citation type="submission" date="2021-03" db="EMBL/GenBank/DDBJ databases">
        <title>Antimicrobial resistance genes in bacteria isolated from Japanese honey, and their potential for conferring macrolide and lincosamide resistance in the American foulbrood pathogen Paenibacillus larvae.</title>
        <authorList>
            <person name="Okamoto M."/>
            <person name="Kumagai M."/>
            <person name="Kanamori H."/>
            <person name="Takamatsu D."/>
        </authorList>
    </citation>
    <scope>NUCLEOTIDE SEQUENCE [LARGE SCALE GENOMIC DNA]</scope>
    <source>
        <strain evidence="10 11">J1TS3</strain>
    </source>
</reference>
<evidence type="ECO:0000256" key="2">
    <source>
        <dbReference type="ARBA" id="ARBA00006434"/>
    </source>
</evidence>
<evidence type="ECO:0000256" key="3">
    <source>
        <dbReference type="ARBA" id="ARBA00022448"/>
    </source>
</evidence>
<keyword evidence="5 9" id="KW-0812">Transmembrane</keyword>
<name>A0ABQ4K197_9BACI</name>
<dbReference type="InterPro" id="IPR038377">
    <property type="entry name" value="Na/Glc_symporter_sf"/>
</dbReference>
<feature type="transmembrane region" description="Helical" evidence="9">
    <location>
        <begin position="356"/>
        <end position="375"/>
    </location>
</feature>
<dbReference type="PROSITE" id="PS50283">
    <property type="entry name" value="NA_SOLUT_SYMP_3"/>
    <property type="match status" value="1"/>
</dbReference>
<feature type="transmembrane region" description="Helical" evidence="9">
    <location>
        <begin position="309"/>
        <end position="335"/>
    </location>
</feature>
<feature type="transmembrane region" description="Helical" evidence="9">
    <location>
        <begin position="44"/>
        <end position="63"/>
    </location>
</feature>
<feature type="transmembrane region" description="Helical" evidence="9">
    <location>
        <begin position="180"/>
        <end position="199"/>
    </location>
</feature>
<feature type="transmembrane region" description="Helical" evidence="9">
    <location>
        <begin position="410"/>
        <end position="431"/>
    </location>
</feature>
<feature type="transmembrane region" description="Helical" evidence="9">
    <location>
        <begin position="150"/>
        <end position="168"/>
    </location>
</feature>
<keyword evidence="6 9" id="KW-1133">Transmembrane helix</keyword>
<dbReference type="InterPro" id="IPR050277">
    <property type="entry name" value="Sodium:Solute_Symporter"/>
</dbReference>
<evidence type="ECO:0000256" key="7">
    <source>
        <dbReference type="ARBA" id="ARBA00023136"/>
    </source>
</evidence>